<dbReference type="Proteomes" id="UP000199518">
    <property type="component" value="Unassembled WGS sequence"/>
</dbReference>
<gene>
    <name evidence="2" type="ORF">SAMN05421753_101340</name>
</gene>
<feature type="region of interest" description="Disordered" evidence="1">
    <location>
        <begin position="406"/>
        <end position="425"/>
    </location>
</feature>
<feature type="compositionally biased region" description="Low complexity" evidence="1">
    <location>
        <begin position="412"/>
        <end position="425"/>
    </location>
</feature>
<dbReference type="SUPFAM" id="SSF48239">
    <property type="entry name" value="Terpenoid cyclases/Protein prenyltransferases"/>
    <property type="match status" value="1"/>
</dbReference>
<protein>
    <submittedName>
        <fullName evidence="2">Uncharacterized protein</fullName>
    </submittedName>
</protein>
<reference evidence="3" key="1">
    <citation type="submission" date="2016-10" db="EMBL/GenBank/DDBJ databases">
        <authorList>
            <person name="Varghese N."/>
            <person name="Submissions S."/>
        </authorList>
    </citation>
    <scope>NUCLEOTIDE SEQUENCE [LARGE SCALE GENOMIC DNA]</scope>
    <source>
        <strain evidence="3">DSM 26348</strain>
    </source>
</reference>
<evidence type="ECO:0000313" key="2">
    <source>
        <dbReference type="EMBL" id="SFH59281.1"/>
    </source>
</evidence>
<evidence type="ECO:0000256" key="1">
    <source>
        <dbReference type="SAM" id="MobiDB-lite"/>
    </source>
</evidence>
<proteinExistence type="predicted"/>
<dbReference type="RefSeq" id="WP_092047329.1">
    <property type="nucleotide sequence ID" value="NZ_FOQD01000001.1"/>
</dbReference>
<dbReference type="AlphaFoldDB" id="A0A1I3BC42"/>
<sequence>MKTRYSWKSFLAVQLVVVAAGGLALFLADANAKVMIRQEIPGGEAFVPVAIPRSMPLYISRPYNRPDLVSDEDLAAVLKQIQPRFDQKEMKPNFIEHALRTWGVDATFQNPKCVSGQAMLEFLTDNASFVESWGKEIAPLLQERPKGVGIHWGPDTGASYHHDHLLACVTEAGAPLNTPVYGPTRRRDTLYDVIQESLRDFRLDERETEWTAMAFGLWIPPTSTWIGSGGRQYSFDLLVDRLLRGEKAEGVCGGTHRVYSLMLLVRLDDEFNILSDAARESAYGYLKQVRDTIILSQFEDGHWTAAWPEGKAALTKQDNEPMYKSVIATGHHLEWMSIAPPDLLIPEDRIKKAMDWVINNTKSQKQSDIKTMFTFYSHVGAALCNWRQVRPADFWREWERSHPYDPSEEVVEAAPVEKTPAPAAH</sequence>
<name>A0A1I3BC42_9PLAN</name>
<dbReference type="EMBL" id="FOQD01000001">
    <property type="protein sequence ID" value="SFH59281.1"/>
    <property type="molecule type" value="Genomic_DNA"/>
</dbReference>
<dbReference type="OrthoDB" id="208668at2"/>
<keyword evidence="3" id="KW-1185">Reference proteome</keyword>
<evidence type="ECO:0000313" key="3">
    <source>
        <dbReference type="Proteomes" id="UP000199518"/>
    </source>
</evidence>
<accession>A0A1I3BC42</accession>
<organism evidence="2 3">
    <name type="scientific">Planctomicrobium piriforme</name>
    <dbReference type="NCBI Taxonomy" id="1576369"/>
    <lineage>
        <taxon>Bacteria</taxon>
        <taxon>Pseudomonadati</taxon>
        <taxon>Planctomycetota</taxon>
        <taxon>Planctomycetia</taxon>
        <taxon>Planctomycetales</taxon>
        <taxon>Planctomycetaceae</taxon>
        <taxon>Planctomicrobium</taxon>
    </lineage>
</organism>
<dbReference type="InterPro" id="IPR008930">
    <property type="entry name" value="Terpenoid_cyclase/PrenylTrfase"/>
</dbReference>